<dbReference type="EMBL" id="MU276522">
    <property type="protein sequence ID" value="KAI0038352.1"/>
    <property type="molecule type" value="Genomic_DNA"/>
</dbReference>
<sequence>LTVPGMDIHVPPYGFHRDSAYFPYINAERWILSTLTALDQPVPPPASIVQTAEAFHPILHGPCEQYGPRTLGAGSMYLLRLVAIVLKKNGSEKTKWRQEALENRLKIEMLIDARLP</sequence>
<protein>
    <submittedName>
        <fullName evidence="1">Uncharacterized protein</fullName>
    </submittedName>
</protein>
<feature type="non-terminal residue" evidence="1">
    <location>
        <position position="1"/>
    </location>
</feature>
<reference evidence="1" key="2">
    <citation type="journal article" date="2022" name="New Phytol.">
        <title>Evolutionary transition to the ectomycorrhizal habit in the genomes of a hyperdiverse lineage of mushroom-forming fungi.</title>
        <authorList>
            <person name="Looney B."/>
            <person name="Miyauchi S."/>
            <person name="Morin E."/>
            <person name="Drula E."/>
            <person name="Courty P.E."/>
            <person name="Kohler A."/>
            <person name="Kuo A."/>
            <person name="LaButti K."/>
            <person name="Pangilinan J."/>
            <person name="Lipzen A."/>
            <person name="Riley R."/>
            <person name="Andreopoulos W."/>
            <person name="He G."/>
            <person name="Johnson J."/>
            <person name="Nolan M."/>
            <person name="Tritt A."/>
            <person name="Barry K.W."/>
            <person name="Grigoriev I.V."/>
            <person name="Nagy L.G."/>
            <person name="Hibbett D."/>
            <person name="Henrissat B."/>
            <person name="Matheny P.B."/>
            <person name="Labbe J."/>
            <person name="Martin F.M."/>
        </authorList>
    </citation>
    <scope>NUCLEOTIDE SEQUENCE</scope>
    <source>
        <strain evidence="1">FP105234-sp</strain>
    </source>
</reference>
<keyword evidence="2" id="KW-1185">Reference proteome</keyword>
<evidence type="ECO:0000313" key="2">
    <source>
        <dbReference type="Proteomes" id="UP000814033"/>
    </source>
</evidence>
<reference evidence="1" key="1">
    <citation type="submission" date="2021-02" db="EMBL/GenBank/DDBJ databases">
        <authorList>
            <consortium name="DOE Joint Genome Institute"/>
            <person name="Ahrendt S."/>
            <person name="Looney B.P."/>
            <person name="Miyauchi S."/>
            <person name="Morin E."/>
            <person name="Drula E."/>
            <person name="Courty P.E."/>
            <person name="Chicoki N."/>
            <person name="Fauchery L."/>
            <person name="Kohler A."/>
            <person name="Kuo A."/>
            <person name="Labutti K."/>
            <person name="Pangilinan J."/>
            <person name="Lipzen A."/>
            <person name="Riley R."/>
            <person name="Andreopoulos W."/>
            <person name="He G."/>
            <person name="Johnson J."/>
            <person name="Barry K.W."/>
            <person name="Grigoriev I.V."/>
            <person name="Nagy L."/>
            <person name="Hibbett D."/>
            <person name="Henrissat B."/>
            <person name="Matheny P.B."/>
            <person name="Labbe J."/>
            <person name="Martin F."/>
        </authorList>
    </citation>
    <scope>NUCLEOTIDE SEQUENCE</scope>
    <source>
        <strain evidence="1">FP105234-sp</strain>
    </source>
</reference>
<comment type="caution">
    <text evidence="1">The sequence shown here is derived from an EMBL/GenBank/DDBJ whole genome shotgun (WGS) entry which is preliminary data.</text>
</comment>
<evidence type="ECO:0000313" key="1">
    <source>
        <dbReference type="EMBL" id="KAI0038352.1"/>
    </source>
</evidence>
<organism evidence="1 2">
    <name type="scientific">Auriscalpium vulgare</name>
    <dbReference type="NCBI Taxonomy" id="40419"/>
    <lineage>
        <taxon>Eukaryota</taxon>
        <taxon>Fungi</taxon>
        <taxon>Dikarya</taxon>
        <taxon>Basidiomycota</taxon>
        <taxon>Agaricomycotina</taxon>
        <taxon>Agaricomycetes</taxon>
        <taxon>Russulales</taxon>
        <taxon>Auriscalpiaceae</taxon>
        <taxon>Auriscalpium</taxon>
    </lineage>
</organism>
<proteinExistence type="predicted"/>
<gene>
    <name evidence="1" type="ORF">FA95DRAFT_1578251</name>
</gene>
<dbReference type="Proteomes" id="UP000814033">
    <property type="component" value="Unassembled WGS sequence"/>
</dbReference>
<accession>A0ACB8R3B0</accession>
<name>A0ACB8R3B0_9AGAM</name>